<evidence type="ECO:0000256" key="1">
    <source>
        <dbReference type="ARBA" id="ARBA00022737"/>
    </source>
</evidence>
<keyword evidence="2 3" id="KW-0802">TPR repeat</keyword>
<proteinExistence type="predicted"/>
<dbReference type="KEGG" id="ccz:CCALI_00861"/>
<organism evidence="5 6">
    <name type="scientific">Chthonomonas calidirosea (strain DSM 23976 / ICMP 18418 / T49)</name>
    <dbReference type="NCBI Taxonomy" id="1303518"/>
    <lineage>
        <taxon>Bacteria</taxon>
        <taxon>Bacillati</taxon>
        <taxon>Armatimonadota</taxon>
        <taxon>Chthonomonadia</taxon>
        <taxon>Chthonomonadales</taxon>
        <taxon>Chthonomonadaceae</taxon>
        <taxon>Chthonomonas</taxon>
    </lineage>
</organism>
<dbReference type="InterPro" id="IPR052346">
    <property type="entry name" value="O-mannosyl-transferase_TMTC"/>
</dbReference>
<dbReference type="HOGENOM" id="CLU_025125_0_0_0"/>
<dbReference type="OrthoDB" id="1806831at2"/>
<keyword evidence="6" id="KW-1185">Reference proteome</keyword>
<dbReference type="eggNOG" id="COG0457">
    <property type="taxonomic scope" value="Bacteria"/>
</dbReference>
<keyword evidence="4" id="KW-0812">Transmembrane</keyword>
<reference evidence="6" key="1">
    <citation type="submission" date="2013-03" db="EMBL/GenBank/DDBJ databases">
        <title>Genome sequence of Chthonomonas calidirosea, the first sequenced genome from the Armatimonadetes phylum (formally candidate division OP10).</title>
        <authorList>
            <person name="Lee K.C.Y."/>
            <person name="Morgan X.C."/>
            <person name="Dunfield P.F."/>
            <person name="Tamas I."/>
            <person name="Houghton K.M."/>
            <person name="Vyssotski M."/>
            <person name="Ryan J.L.J."/>
            <person name="Lagutin K."/>
            <person name="McDonald I.R."/>
            <person name="Stott M.B."/>
        </authorList>
    </citation>
    <scope>NUCLEOTIDE SEQUENCE [LARGE SCALE GENOMIC DNA]</scope>
    <source>
        <strain evidence="6">DSM 23976 / ICMP 18418 / T49</strain>
    </source>
</reference>
<dbReference type="PATRIC" id="fig|1303518.3.peg.869"/>
<sequence length="671" mass="75235">MITQRVADEHRRSRLANISGYYKVLRRLFVCFLIGIIAFVGVWALLTSPWFLRWRYRHMPLSQMIQQFPKHRVDPIFLYYLGLKLNQRGDYVHADPILRHAVGLDPDNPNYRDEWARALLGSGLVTAAFGELRQYVGTHPHSAQAHYLMGKFYVSQRAMDKASEELQKALQLDPTLGEAWAYLAVAREALGDNTQALQAAQKAVALNPGSAANRATLALLLSDANQQTAARKQFMQAIRLAPQQETIRQAFATWLLQHARSSQDINEALVQAQQALKLSPRDAAAWLAEGRAYFLLGDYRQAVAPLMRAYQLYPYDPTAPLTLREVYQKLDQPKEVARWQRLYLLCQKGADRYQRLYDALRVHPQSSPLHREMAELLAQRGDVEGCLRNWAEALHLPADAPQVLIATANSLTDAHFAQEALPLAQRAVQIATANPSAHEALGNAWLGLNRLRSAQIEYDATVKWHPQRINPIRKRIQAYWAYRIKHPLPSDILFGKARALLAKPDLTYSDVQKAEALAQQAFVLDPENSACAEFLLELQIRNGQLSQALQTAQQLVFLLPYDHRAHALLASLLARQGSSLSDLHEAQKQLALSGTDPSLSAIRAYARGMIALKQGDLKTAFRQLSLSAQLAPNAADTFRQLAIVARALGNLQAAKMAEKRVQELTFAVSSK</sequence>
<feature type="repeat" description="TPR" evidence="3">
    <location>
        <begin position="75"/>
        <end position="108"/>
    </location>
</feature>
<evidence type="ECO:0000256" key="2">
    <source>
        <dbReference type="ARBA" id="ARBA00022803"/>
    </source>
</evidence>
<dbReference type="GO" id="GO:0035269">
    <property type="term" value="P:protein O-linked glycosylation via mannose"/>
    <property type="evidence" value="ECO:0007669"/>
    <property type="project" value="TreeGrafter"/>
</dbReference>
<gene>
    <name evidence="5" type="ORF">CCALI_00861</name>
</gene>
<dbReference type="SUPFAM" id="SSF48452">
    <property type="entry name" value="TPR-like"/>
    <property type="match status" value="2"/>
</dbReference>
<dbReference type="PROSITE" id="PS50005">
    <property type="entry name" value="TPR"/>
    <property type="match status" value="4"/>
</dbReference>
<evidence type="ECO:0000256" key="4">
    <source>
        <dbReference type="SAM" id="Phobius"/>
    </source>
</evidence>
<dbReference type="InterPro" id="IPR011990">
    <property type="entry name" value="TPR-like_helical_dom_sf"/>
</dbReference>
<dbReference type="GO" id="GO:0030968">
    <property type="term" value="P:endoplasmic reticulum unfolded protein response"/>
    <property type="evidence" value="ECO:0007669"/>
    <property type="project" value="TreeGrafter"/>
</dbReference>
<evidence type="ECO:0000313" key="5">
    <source>
        <dbReference type="EMBL" id="CCW34684.1"/>
    </source>
</evidence>
<keyword evidence="4" id="KW-1133">Transmembrane helix</keyword>
<dbReference type="Pfam" id="PF13432">
    <property type="entry name" value="TPR_16"/>
    <property type="match status" value="2"/>
</dbReference>
<dbReference type="InParanoid" id="S0EWD8"/>
<dbReference type="STRING" id="454171.CP488_00295"/>
<feature type="transmembrane region" description="Helical" evidence="4">
    <location>
        <begin position="28"/>
        <end position="52"/>
    </location>
</feature>
<dbReference type="SMART" id="SM00028">
    <property type="entry name" value="TPR"/>
    <property type="match status" value="7"/>
</dbReference>
<protein>
    <submittedName>
        <fullName evidence="5">Tfp pilus assembly protein PilF</fullName>
    </submittedName>
</protein>
<dbReference type="GO" id="GO:0000030">
    <property type="term" value="F:mannosyltransferase activity"/>
    <property type="evidence" value="ECO:0007669"/>
    <property type="project" value="TreeGrafter"/>
</dbReference>
<keyword evidence="4" id="KW-0472">Membrane</keyword>
<dbReference type="InterPro" id="IPR019734">
    <property type="entry name" value="TPR_rpt"/>
</dbReference>
<dbReference type="Gene3D" id="1.25.40.10">
    <property type="entry name" value="Tetratricopeptide repeat domain"/>
    <property type="match status" value="2"/>
</dbReference>
<dbReference type="PANTHER" id="PTHR44227">
    <property type="match status" value="1"/>
</dbReference>
<dbReference type="AlphaFoldDB" id="S0EWD8"/>
<dbReference type="EMBL" id="HF951689">
    <property type="protein sequence ID" value="CCW34684.1"/>
    <property type="molecule type" value="Genomic_DNA"/>
</dbReference>
<dbReference type="Proteomes" id="UP000014227">
    <property type="component" value="Chromosome I"/>
</dbReference>
<evidence type="ECO:0000313" key="6">
    <source>
        <dbReference type="Proteomes" id="UP000014227"/>
    </source>
</evidence>
<feature type="repeat" description="TPR" evidence="3">
    <location>
        <begin position="177"/>
        <end position="210"/>
    </location>
</feature>
<accession>S0EWD8</accession>
<dbReference type="PANTHER" id="PTHR44227:SF3">
    <property type="entry name" value="PROTEIN O-MANNOSYL-TRANSFERASE TMTC4"/>
    <property type="match status" value="1"/>
</dbReference>
<feature type="repeat" description="TPR" evidence="3">
    <location>
        <begin position="143"/>
        <end position="176"/>
    </location>
</feature>
<evidence type="ECO:0000256" key="3">
    <source>
        <dbReference type="PROSITE-ProRule" id="PRU00339"/>
    </source>
</evidence>
<name>S0EWD8_CHTCT</name>
<feature type="repeat" description="TPR" evidence="3">
    <location>
        <begin position="283"/>
        <end position="316"/>
    </location>
</feature>
<keyword evidence="1" id="KW-0677">Repeat</keyword>